<keyword evidence="2" id="KW-0328">Glycosyltransferase</keyword>
<dbReference type="InterPro" id="IPR050757">
    <property type="entry name" value="Collagen_mod_GT25"/>
</dbReference>
<dbReference type="VEuPathDB" id="FungiDB:PV06_07582"/>
<evidence type="ECO:0000259" key="6">
    <source>
        <dbReference type="Pfam" id="PF01755"/>
    </source>
</evidence>
<keyword evidence="8" id="KW-1185">Reference proteome</keyword>
<dbReference type="EMBL" id="KN847338">
    <property type="protein sequence ID" value="KIW40379.1"/>
    <property type="molecule type" value="Genomic_DNA"/>
</dbReference>
<keyword evidence="5" id="KW-0812">Transmembrane</keyword>
<dbReference type="STRING" id="215243.A0A0D2DXW3"/>
<accession>A0A0D2DXW3</accession>
<dbReference type="HOGENOM" id="CLU_032992_1_1_1"/>
<dbReference type="PANTHER" id="PTHR10730:SF53">
    <property type="entry name" value="GLYCOSYLTRANSFERASE 25 FAMILY MEMBER"/>
    <property type="match status" value="1"/>
</dbReference>
<dbReference type="CDD" id="cd06532">
    <property type="entry name" value="Glyco_transf_25"/>
    <property type="match status" value="1"/>
</dbReference>
<dbReference type="RefSeq" id="XP_016260595.1">
    <property type="nucleotide sequence ID" value="XM_016408841.1"/>
</dbReference>
<dbReference type="PANTHER" id="PTHR10730">
    <property type="entry name" value="PROCOLLAGEN-LYSINE,2-OXOGLUTARATE 5-DIOXYGENASE/GLYCOSYLTRANSFERASE 25 FAMILY MEMBER"/>
    <property type="match status" value="1"/>
</dbReference>
<evidence type="ECO:0000256" key="3">
    <source>
        <dbReference type="ARBA" id="ARBA00022679"/>
    </source>
</evidence>
<keyword evidence="5" id="KW-0472">Membrane</keyword>
<organism evidence="7 8">
    <name type="scientific">Exophiala oligosperma</name>
    <dbReference type="NCBI Taxonomy" id="215243"/>
    <lineage>
        <taxon>Eukaryota</taxon>
        <taxon>Fungi</taxon>
        <taxon>Dikarya</taxon>
        <taxon>Ascomycota</taxon>
        <taxon>Pezizomycotina</taxon>
        <taxon>Eurotiomycetes</taxon>
        <taxon>Chaetothyriomycetidae</taxon>
        <taxon>Chaetothyriales</taxon>
        <taxon>Herpotrichiellaceae</taxon>
        <taxon>Exophiala</taxon>
    </lineage>
</organism>
<keyword evidence="3" id="KW-0808">Transferase</keyword>
<evidence type="ECO:0000313" key="8">
    <source>
        <dbReference type="Proteomes" id="UP000053342"/>
    </source>
</evidence>
<feature type="domain" description="Glycosyl transferase family 25" evidence="6">
    <location>
        <begin position="77"/>
        <end position="169"/>
    </location>
</feature>
<evidence type="ECO:0000256" key="1">
    <source>
        <dbReference type="ARBA" id="ARBA00006721"/>
    </source>
</evidence>
<dbReference type="Proteomes" id="UP000053342">
    <property type="component" value="Unassembled WGS sequence"/>
</dbReference>
<feature type="region of interest" description="Disordered" evidence="4">
    <location>
        <begin position="326"/>
        <end position="351"/>
    </location>
</feature>
<evidence type="ECO:0000256" key="2">
    <source>
        <dbReference type="ARBA" id="ARBA00022676"/>
    </source>
</evidence>
<feature type="transmembrane region" description="Helical" evidence="5">
    <location>
        <begin position="21"/>
        <end position="37"/>
    </location>
</feature>
<evidence type="ECO:0000256" key="5">
    <source>
        <dbReference type="SAM" id="Phobius"/>
    </source>
</evidence>
<evidence type="ECO:0000313" key="7">
    <source>
        <dbReference type="EMBL" id="KIW40379.1"/>
    </source>
</evidence>
<protein>
    <recommendedName>
        <fullName evidence="6">Glycosyl transferase family 25 domain-containing protein</fullName>
    </recommendedName>
</protein>
<proteinExistence type="inferred from homology"/>
<dbReference type="OrthoDB" id="47375at2759"/>
<dbReference type="Pfam" id="PF01755">
    <property type="entry name" value="Glyco_transf_25"/>
    <property type="match status" value="1"/>
</dbReference>
<name>A0A0D2DXW3_9EURO</name>
<dbReference type="GeneID" id="27359656"/>
<evidence type="ECO:0000256" key="4">
    <source>
        <dbReference type="SAM" id="MobiDB-lite"/>
    </source>
</evidence>
<comment type="similarity">
    <text evidence="1">Belongs to the glycosyltransferase 25 family.</text>
</comment>
<feature type="compositionally biased region" description="Basic and acidic residues" evidence="4">
    <location>
        <begin position="338"/>
        <end position="351"/>
    </location>
</feature>
<feature type="compositionally biased region" description="Polar residues" evidence="4">
    <location>
        <begin position="326"/>
        <end position="337"/>
    </location>
</feature>
<dbReference type="GO" id="GO:0016740">
    <property type="term" value="F:transferase activity"/>
    <property type="evidence" value="ECO:0007669"/>
    <property type="project" value="UniProtKB-KW"/>
</dbReference>
<sequence length="409" mass="45893">MGYSEAGRPQWSTTTVGKRNIVLAAILLSLFCIFFTFRNQSPPSGTASPSGLSTSKFSLGGKKDNLGDVYNDTLGFQKVYAINLPERTDKKDNMRLQARATNFSIEIVDGVIGSKVSYKAIPYTFKQNNGTIGCWRAHLNVLQKMIEENIQSALILEDDADWDIGLKAQMAELARGSRWLLETAPEGTSNNHIPHSPYGDGWDMLWVGHCHSEPVKGDNRRWVIPHDPTVAPEGSRWYFKGPKMDKWEKGPDADPQTRVVYQQGFGWCLSGYAVSLRAAQRILWYASMMPFNWPIDSGMGNLCSQREFHDFQCIAPFPRFVGKSTPAGSNALGSDINTKPKEEKIQEKSESENVMFSVRQNMRRILDGATTFKSYFKNPAGDDLTLEQISAARGHPEYVDEEVKKETKE</sequence>
<dbReference type="InterPro" id="IPR002654">
    <property type="entry name" value="Glyco_trans_25"/>
</dbReference>
<dbReference type="AlphaFoldDB" id="A0A0D2DXW3"/>
<reference evidence="7 8" key="1">
    <citation type="submission" date="2015-01" db="EMBL/GenBank/DDBJ databases">
        <title>The Genome Sequence of Exophiala oligosperma CBS72588.</title>
        <authorList>
            <consortium name="The Broad Institute Genomics Platform"/>
            <person name="Cuomo C."/>
            <person name="de Hoog S."/>
            <person name="Gorbushina A."/>
            <person name="Stielow B."/>
            <person name="Teixiera M."/>
            <person name="Abouelleil A."/>
            <person name="Chapman S.B."/>
            <person name="Priest M."/>
            <person name="Young S.K."/>
            <person name="Wortman J."/>
            <person name="Nusbaum C."/>
            <person name="Birren B."/>
        </authorList>
    </citation>
    <scope>NUCLEOTIDE SEQUENCE [LARGE SCALE GENOMIC DNA]</scope>
    <source>
        <strain evidence="7 8">CBS 72588</strain>
    </source>
</reference>
<gene>
    <name evidence="7" type="ORF">PV06_07582</name>
</gene>
<keyword evidence="5" id="KW-1133">Transmembrane helix</keyword>